<proteinExistence type="predicted"/>
<dbReference type="AlphaFoldDB" id="A0A8T2PW18"/>
<reference evidence="1" key="1">
    <citation type="thesis" date="2021" institute="BYU ScholarsArchive" country="Provo, UT, USA">
        <title>Applications of and Algorithms for Genome Assembly and Genomic Analyses with an Emphasis on Marine Teleosts.</title>
        <authorList>
            <person name="Pickett B.D."/>
        </authorList>
    </citation>
    <scope>NUCLEOTIDE SEQUENCE</scope>
    <source>
        <strain evidence="1">HI-2016</strain>
    </source>
</reference>
<dbReference type="Proteomes" id="UP000824540">
    <property type="component" value="Unassembled WGS sequence"/>
</dbReference>
<evidence type="ECO:0000313" key="1">
    <source>
        <dbReference type="EMBL" id="KAG9355535.1"/>
    </source>
</evidence>
<name>A0A8T2PW18_9TELE</name>
<evidence type="ECO:0000313" key="2">
    <source>
        <dbReference type="Proteomes" id="UP000824540"/>
    </source>
</evidence>
<keyword evidence="2" id="KW-1185">Reference proteome</keyword>
<organism evidence="1 2">
    <name type="scientific">Albula glossodonta</name>
    <name type="common">roundjaw bonefish</name>
    <dbReference type="NCBI Taxonomy" id="121402"/>
    <lineage>
        <taxon>Eukaryota</taxon>
        <taxon>Metazoa</taxon>
        <taxon>Chordata</taxon>
        <taxon>Craniata</taxon>
        <taxon>Vertebrata</taxon>
        <taxon>Euteleostomi</taxon>
        <taxon>Actinopterygii</taxon>
        <taxon>Neopterygii</taxon>
        <taxon>Teleostei</taxon>
        <taxon>Albuliformes</taxon>
        <taxon>Albulidae</taxon>
        <taxon>Albula</taxon>
    </lineage>
</organism>
<accession>A0A8T2PW18</accession>
<dbReference type="EMBL" id="JAFBMS010000001">
    <property type="protein sequence ID" value="KAG9355535.1"/>
    <property type="molecule type" value="Genomic_DNA"/>
</dbReference>
<protein>
    <submittedName>
        <fullName evidence="1">Uncharacterized protein</fullName>
    </submittedName>
</protein>
<gene>
    <name evidence="1" type="ORF">JZ751_000373</name>
</gene>
<sequence>MGVNLLANATWVGISENLCDLVTLSHFFYSRSCTRASGRLRIMAATECDKRRQMNPNVQVDTSPECVQRQEDVR</sequence>
<comment type="caution">
    <text evidence="1">The sequence shown here is derived from an EMBL/GenBank/DDBJ whole genome shotgun (WGS) entry which is preliminary data.</text>
</comment>